<dbReference type="Pfam" id="PF12796">
    <property type="entry name" value="Ank_2"/>
    <property type="match status" value="2"/>
</dbReference>
<dbReference type="InterPro" id="IPR002110">
    <property type="entry name" value="Ankyrin_rpt"/>
</dbReference>
<dbReference type="SUPFAM" id="SSF52058">
    <property type="entry name" value="L domain-like"/>
    <property type="match status" value="1"/>
</dbReference>
<dbReference type="Gene3D" id="1.25.40.20">
    <property type="entry name" value="Ankyrin repeat-containing domain"/>
    <property type="match status" value="3"/>
</dbReference>
<dbReference type="PANTHER" id="PTHR24198:SF165">
    <property type="entry name" value="ANKYRIN REPEAT-CONTAINING PROTEIN-RELATED"/>
    <property type="match status" value="1"/>
</dbReference>
<proteinExistence type="predicted"/>
<keyword evidence="6" id="KW-1185">Reference proteome</keyword>
<accession>A0A7J7JKU0</accession>
<dbReference type="SMART" id="SM00248">
    <property type="entry name" value="ANK"/>
    <property type="match status" value="7"/>
</dbReference>
<dbReference type="OrthoDB" id="47330at2759"/>
<evidence type="ECO:0000256" key="4">
    <source>
        <dbReference type="PROSITE-ProRule" id="PRU00023"/>
    </source>
</evidence>
<feature type="repeat" description="ANK" evidence="4">
    <location>
        <begin position="15"/>
        <end position="47"/>
    </location>
</feature>
<dbReference type="Proteomes" id="UP000593567">
    <property type="component" value="Unassembled WGS sequence"/>
</dbReference>
<evidence type="ECO:0000313" key="6">
    <source>
        <dbReference type="Proteomes" id="UP000593567"/>
    </source>
</evidence>
<keyword evidence="1" id="KW-0433">Leucine-rich repeat</keyword>
<comment type="caution">
    <text evidence="5">The sequence shown here is derived from an EMBL/GenBank/DDBJ whole genome shotgun (WGS) entry which is preliminary data.</text>
</comment>
<evidence type="ECO:0000256" key="3">
    <source>
        <dbReference type="ARBA" id="ARBA00023043"/>
    </source>
</evidence>
<keyword evidence="3 4" id="KW-0040">ANK repeat</keyword>
<dbReference type="PROSITE" id="PS50088">
    <property type="entry name" value="ANK_REPEAT"/>
    <property type="match status" value="3"/>
</dbReference>
<gene>
    <name evidence="5" type="ORF">EB796_015447</name>
</gene>
<evidence type="ECO:0000256" key="1">
    <source>
        <dbReference type="ARBA" id="ARBA00022614"/>
    </source>
</evidence>
<feature type="repeat" description="ANK" evidence="4">
    <location>
        <begin position="50"/>
        <end position="82"/>
    </location>
</feature>
<reference evidence="5" key="1">
    <citation type="submission" date="2020-06" db="EMBL/GenBank/DDBJ databases">
        <title>Draft genome of Bugula neritina, a colonial animal packing powerful symbionts and potential medicines.</title>
        <authorList>
            <person name="Rayko M."/>
        </authorList>
    </citation>
    <scope>NUCLEOTIDE SEQUENCE [LARGE SCALE GENOMIC DNA]</scope>
    <source>
        <strain evidence="5">Kwan_BN1</strain>
    </source>
</reference>
<dbReference type="Gene3D" id="3.80.10.10">
    <property type="entry name" value="Ribonuclease Inhibitor"/>
    <property type="match status" value="1"/>
</dbReference>
<dbReference type="EMBL" id="VXIV02002316">
    <property type="protein sequence ID" value="KAF6026241.1"/>
    <property type="molecule type" value="Genomic_DNA"/>
</dbReference>
<sequence>MEGPEKDNINAMDAAGRSVVYSAVSNRSFNCLKVLLENGADPNIPCRRYNNQTPLHQAALDGRLDLIKLLLEHSADYKVKDNDGLLPLDFARKQGHQSCAKLLIDAQNKAEGVLTRGVNLRHQPVDRKQAAREYNSYSVVTQFQLKDQLVDVENCDLIKCDQLVSSLNMQEVVEVSNSSLPEDKHTTILYRACMVNRVDVVKWLIDHGATASYDEVSLQTPLYRASHEGHTEVVKVLLKNFPHLIKVVTSSTAGKIHNLHLACTGSLDLLRLIMEWRYEEALLEYHYTADRKYCYWSAFDVNVANFSLWSPLYMATVYNKPEHVRYLLQYEVMGYPLSSAFSDLSESDIPQALNQIEDYRDLNQQSRMIRPVDVEQMGVDSLSPLHYAKYTPLKFAVRQGDKDMISLLLRSGAKDENSELLGTCLLENNTDIVRFMLKHHAHIDTQHKILVQGNTAGNFHMILRRGPSISEDHPDAASFTDYPVSINWRSVNLPGAIDEDWIYECSHFINPHLPRDVSVETITQVDVSDSSLASLPSILFSLKHLVSLNAQSNKLTNLPSSETWNLPNLKELLLDKNNYPGIPEGVFHLLALEKLSMSHNRIKSVQFSIYLSPKLSDINLSHNLIDEVAHSRSLSTMMDDTVDSSAADLQGGEEISSGGLYYCRQTRIDRRQFACCEEFKSH</sequence>
<dbReference type="InterPro" id="IPR001611">
    <property type="entry name" value="Leu-rich_rpt"/>
</dbReference>
<protein>
    <submittedName>
        <fullName evidence="5">Uncharacterized protein</fullName>
    </submittedName>
</protein>
<feature type="repeat" description="ANK" evidence="4">
    <location>
        <begin position="388"/>
        <end position="420"/>
    </location>
</feature>
<dbReference type="Pfam" id="PF13855">
    <property type="entry name" value="LRR_8"/>
    <property type="match status" value="1"/>
</dbReference>
<organism evidence="5 6">
    <name type="scientific">Bugula neritina</name>
    <name type="common">Brown bryozoan</name>
    <name type="synonym">Sertularia neritina</name>
    <dbReference type="NCBI Taxonomy" id="10212"/>
    <lineage>
        <taxon>Eukaryota</taxon>
        <taxon>Metazoa</taxon>
        <taxon>Spiralia</taxon>
        <taxon>Lophotrochozoa</taxon>
        <taxon>Bryozoa</taxon>
        <taxon>Gymnolaemata</taxon>
        <taxon>Cheilostomatida</taxon>
        <taxon>Flustrina</taxon>
        <taxon>Buguloidea</taxon>
        <taxon>Bugulidae</taxon>
        <taxon>Bugula</taxon>
    </lineage>
</organism>
<dbReference type="InterPro" id="IPR032675">
    <property type="entry name" value="LRR_dom_sf"/>
</dbReference>
<dbReference type="PROSITE" id="PS50297">
    <property type="entry name" value="ANK_REP_REGION"/>
    <property type="match status" value="2"/>
</dbReference>
<dbReference type="AlphaFoldDB" id="A0A7J7JKU0"/>
<dbReference type="PANTHER" id="PTHR24198">
    <property type="entry name" value="ANKYRIN REPEAT AND PROTEIN KINASE DOMAIN-CONTAINING PROTEIN"/>
    <property type="match status" value="1"/>
</dbReference>
<name>A0A7J7JKU0_BUGNE</name>
<dbReference type="PROSITE" id="PS51450">
    <property type="entry name" value="LRR"/>
    <property type="match status" value="2"/>
</dbReference>
<dbReference type="SUPFAM" id="SSF48403">
    <property type="entry name" value="Ankyrin repeat"/>
    <property type="match status" value="2"/>
</dbReference>
<dbReference type="SMART" id="SM00369">
    <property type="entry name" value="LRR_TYP"/>
    <property type="match status" value="2"/>
</dbReference>
<keyword evidence="2" id="KW-0677">Repeat</keyword>
<dbReference type="InterPro" id="IPR036770">
    <property type="entry name" value="Ankyrin_rpt-contain_sf"/>
</dbReference>
<evidence type="ECO:0000313" key="5">
    <source>
        <dbReference type="EMBL" id="KAF6026241.1"/>
    </source>
</evidence>
<evidence type="ECO:0000256" key="2">
    <source>
        <dbReference type="ARBA" id="ARBA00022737"/>
    </source>
</evidence>
<dbReference type="InterPro" id="IPR003591">
    <property type="entry name" value="Leu-rich_rpt_typical-subtyp"/>
</dbReference>